<dbReference type="PROSITE" id="PS51186">
    <property type="entry name" value="GNAT"/>
    <property type="match status" value="1"/>
</dbReference>
<name>A0A6J4KHU2_9CHLR</name>
<evidence type="ECO:0000313" key="2">
    <source>
        <dbReference type="EMBL" id="CAA9305245.1"/>
    </source>
</evidence>
<dbReference type="GO" id="GO:0016747">
    <property type="term" value="F:acyltransferase activity, transferring groups other than amino-acyl groups"/>
    <property type="evidence" value="ECO:0007669"/>
    <property type="project" value="InterPro"/>
</dbReference>
<dbReference type="EMBL" id="CADCTC010000313">
    <property type="protein sequence ID" value="CAA9305245.1"/>
    <property type="molecule type" value="Genomic_DNA"/>
</dbReference>
<evidence type="ECO:0000259" key="1">
    <source>
        <dbReference type="PROSITE" id="PS51186"/>
    </source>
</evidence>
<organism evidence="2">
    <name type="scientific">uncultured Chloroflexota bacterium</name>
    <dbReference type="NCBI Taxonomy" id="166587"/>
    <lineage>
        <taxon>Bacteria</taxon>
        <taxon>Bacillati</taxon>
        <taxon>Chloroflexota</taxon>
        <taxon>environmental samples</taxon>
    </lineage>
</organism>
<feature type="domain" description="N-acetyltransferase" evidence="1">
    <location>
        <begin position="1"/>
        <end position="181"/>
    </location>
</feature>
<reference evidence="2" key="1">
    <citation type="submission" date="2020-02" db="EMBL/GenBank/DDBJ databases">
        <authorList>
            <person name="Meier V. D."/>
        </authorList>
    </citation>
    <scope>NUCLEOTIDE SEQUENCE</scope>
    <source>
        <strain evidence="2">AVDCRST_MAG77</strain>
    </source>
</reference>
<keyword evidence="2" id="KW-0808">Transferase</keyword>
<proteinExistence type="predicted"/>
<dbReference type="PANTHER" id="PTHR43415:SF3">
    <property type="entry name" value="GNAT-FAMILY ACETYLTRANSFERASE"/>
    <property type="match status" value="1"/>
</dbReference>
<dbReference type="SUPFAM" id="SSF55729">
    <property type="entry name" value="Acyl-CoA N-acyltransferases (Nat)"/>
    <property type="match status" value="1"/>
</dbReference>
<dbReference type="Pfam" id="PF13302">
    <property type="entry name" value="Acetyltransf_3"/>
    <property type="match status" value="1"/>
</dbReference>
<dbReference type="AlphaFoldDB" id="A0A6J4KHU2"/>
<accession>A0A6J4KHU2</accession>
<protein>
    <submittedName>
        <fullName evidence="2">Acetyltransferase, GNAT family</fullName>
    </submittedName>
</protein>
<gene>
    <name evidence="2" type="ORF">AVDCRST_MAG77-6028</name>
</gene>
<dbReference type="InterPro" id="IPR016181">
    <property type="entry name" value="Acyl_CoA_acyltransferase"/>
</dbReference>
<dbReference type="Gene3D" id="3.40.630.30">
    <property type="match status" value="1"/>
</dbReference>
<dbReference type="InterPro" id="IPR000182">
    <property type="entry name" value="GNAT_dom"/>
</dbReference>
<dbReference type="PANTHER" id="PTHR43415">
    <property type="entry name" value="SPERMIDINE N(1)-ACETYLTRANSFERASE"/>
    <property type="match status" value="1"/>
</dbReference>
<sequence length="187" mass="20990">MDLRQPVPEDVAARVEVPRDPEAQRMYGQSVPSGTTVFTPEEARESLASYARQDLTTTRSFVIAARVLPDGTPAVEEAGRYIGGIRLHSLSGADRRATLAIGIFDRRYWSKGYGTEAIRLLLSHAFGTMRLHRVALRVLEYNARAIRAYEKCGFTREGVERESAYVDGGWHSDVIMGILEREFRSLE</sequence>